<dbReference type="InterPro" id="IPR002104">
    <property type="entry name" value="Integrase_catalytic"/>
</dbReference>
<dbReference type="EMBL" id="CACRTR010000016">
    <property type="protein sequence ID" value="VYU58267.1"/>
    <property type="molecule type" value="Genomic_DNA"/>
</dbReference>
<feature type="domain" description="Core-binding (CB)" evidence="8">
    <location>
        <begin position="75"/>
        <end position="159"/>
    </location>
</feature>
<dbReference type="InterPro" id="IPR004107">
    <property type="entry name" value="Integrase_SAM-like_N"/>
</dbReference>
<dbReference type="AlphaFoldDB" id="A0A6N3G0F5"/>
<dbReference type="PROSITE" id="PS51900">
    <property type="entry name" value="CB"/>
    <property type="match status" value="1"/>
</dbReference>
<dbReference type="PANTHER" id="PTHR30349">
    <property type="entry name" value="PHAGE INTEGRASE-RELATED"/>
    <property type="match status" value="1"/>
</dbReference>
<dbReference type="GO" id="GO:0006310">
    <property type="term" value="P:DNA recombination"/>
    <property type="evidence" value="ECO:0007669"/>
    <property type="project" value="UniProtKB-KW"/>
</dbReference>
<dbReference type="InterPro" id="IPR011010">
    <property type="entry name" value="DNA_brk_join_enz"/>
</dbReference>
<dbReference type="PANTHER" id="PTHR30349:SF64">
    <property type="entry name" value="PROPHAGE INTEGRASE INTD-RELATED"/>
    <property type="match status" value="1"/>
</dbReference>
<dbReference type="InterPro" id="IPR010998">
    <property type="entry name" value="Integrase_recombinase_N"/>
</dbReference>
<dbReference type="SUPFAM" id="SSF56349">
    <property type="entry name" value="DNA breaking-rejoining enzymes"/>
    <property type="match status" value="1"/>
</dbReference>
<evidence type="ECO:0000256" key="2">
    <source>
        <dbReference type="ARBA" id="ARBA00008857"/>
    </source>
</evidence>
<feature type="domain" description="Tyr recombinase" evidence="7">
    <location>
        <begin position="186"/>
        <end position="393"/>
    </location>
</feature>
<protein>
    <submittedName>
        <fullName evidence="9">Transposase from transposon Tn916</fullName>
    </submittedName>
</protein>
<keyword evidence="3" id="KW-0229">DNA integration</keyword>
<dbReference type="CDD" id="cd01189">
    <property type="entry name" value="INT_ICEBs1_C_like"/>
    <property type="match status" value="1"/>
</dbReference>
<evidence type="ECO:0000256" key="4">
    <source>
        <dbReference type="ARBA" id="ARBA00023125"/>
    </source>
</evidence>
<dbReference type="Pfam" id="PF00589">
    <property type="entry name" value="Phage_integrase"/>
    <property type="match status" value="1"/>
</dbReference>
<dbReference type="InterPro" id="IPR044068">
    <property type="entry name" value="CB"/>
</dbReference>
<sequence length="410" mass="48087">MKKQEFKVKATLQKKNNFWYVVCDYKDGDGKRKQPWLKTGIPVKTSSDREKNKLAPLLEEKRKELELSLHTSSDILFVDYAQQWINDNAFRYAEVTAERYKDAIRSNIIKYFKPLKLKLNEMTKKDLESFYQHLYKEGKKSSTVGHIRKVVGNIFHAAEDNELIVDNPYSKAKCIVPIEVKNNQKSRFDYLRASEVNTVLEIVRSNFLYPMVYIAINYGLRPSELLGLRWQSIDLEHGKMMINFSAVQVRSKMVYKKTLKTSYSYRSFMLSNEAIEILKNVKIEQERKEKYYGNSYHKQEHDFVFLKPNGEPYHEGALNSSFQRALEKNGFRKMRLYDLRHTCCSLMINARTKEGKPLFSSREIMEYMGHGSIDTTMNIYAHVEEKIQNEIPNKIVALINGKKNERDTAC</sequence>
<dbReference type="InterPro" id="IPR050090">
    <property type="entry name" value="Tyrosine_recombinase_XerCD"/>
</dbReference>
<comment type="similarity">
    <text evidence="2">Belongs to the 'phage' integrase family.</text>
</comment>
<gene>
    <name evidence="9" type="primary">Int-Tn_10</name>
    <name evidence="9" type="ORF">ELLFYP34_03660</name>
</gene>
<proteinExistence type="inferred from homology"/>
<evidence type="ECO:0000256" key="5">
    <source>
        <dbReference type="ARBA" id="ARBA00023172"/>
    </source>
</evidence>
<keyword evidence="5" id="KW-0233">DNA recombination</keyword>
<dbReference type="GO" id="GO:0015074">
    <property type="term" value="P:DNA integration"/>
    <property type="evidence" value="ECO:0007669"/>
    <property type="project" value="UniProtKB-KW"/>
</dbReference>
<accession>A0A6N3G0F5</accession>
<organism evidence="9">
    <name type="scientific">Eubacterium limosum</name>
    <dbReference type="NCBI Taxonomy" id="1736"/>
    <lineage>
        <taxon>Bacteria</taxon>
        <taxon>Bacillati</taxon>
        <taxon>Bacillota</taxon>
        <taxon>Clostridia</taxon>
        <taxon>Eubacteriales</taxon>
        <taxon>Eubacteriaceae</taxon>
        <taxon>Eubacterium</taxon>
    </lineage>
</organism>
<dbReference type="GO" id="GO:0003677">
    <property type="term" value="F:DNA binding"/>
    <property type="evidence" value="ECO:0007669"/>
    <property type="project" value="UniProtKB-UniRule"/>
</dbReference>
<dbReference type="Gene3D" id="1.10.150.130">
    <property type="match status" value="1"/>
</dbReference>
<evidence type="ECO:0000259" key="8">
    <source>
        <dbReference type="PROSITE" id="PS51900"/>
    </source>
</evidence>
<keyword evidence="4 6" id="KW-0238">DNA-binding</keyword>
<evidence type="ECO:0000259" key="7">
    <source>
        <dbReference type="PROSITE" id="PS51898"/>
    </source>
</evidence>
<dbReference type="InterPro" id="IPR013762">
    <property type="entry name" value="Integrase-like_cat_sf"/>
</dbReference>
<evidence type="ECO:0000313" key="9">
    <source>
        <dbReference type="EMBL" id="VYU58267.1"/>
    </source>
</evidence>
<dbReference type="PROSITE" id="PS51898">
    <property type="entry name" value="TYR_RECOMBINASE"/>
    <property type="match status" value="1"/>
</dbReference>
<evidence type="ECO:0000256" key="3">
    <source>
        <dbReference type="ARBA" id="ARBA00022908"/>
    </source>
</evidence>
<name>A0A6N3G0F5_EUBLI</name>
<reference evidence="9" key="1">
    <citation type="submission" date="2019-11" db="EMBL/GenBank/DDBJ databases">
        <authorList>
            <person name="Feng L."/>
        </authorList>
    </citation>
    <scope>NUCLEOTIDE SEQUENCE</scope>
    <source>
        <strain evidence="9">ElimosumLFYP34</strain>
    </source>
</reference>
<evidence type="ECO:0000256" key="6">
    <source>
        <dbReference type="PROSITE-ProRule" id="PRU01248"/>
    </source>
</evidence>
<dbReference type="Pfam" id="PF14659">
    <property type="entry name" value="Phage_int_SAM_3"/>
    <property type="match status" value="1"/>
</dbReference>
<evidence type="ECO:0000256" key="1">
    <source>
        <dbReference type="ARBA" id="ARBA00003283"/>
    </source>
</evidence>
<comment type="function">
    <text evidence="1">Site-specific tyrosine recombinase, which acts by catalyzing the cutting and rejoining of the recombining DNA molecules.</text>
</comment>
<dbReference type="Gene3D" id="1.10.443.10">
    <property type="entry name" value="Intergrase catalytic core"/>
    <property type="match status" value="1"/>
</dbReference>